<dbReference type="PROSITE" id="PS51272">
    <property type="entry name" value="SLH"/>
    <property type="match status" value="3"/>
</dbReference>
<gene>
    <name evidence="2" type="ORF">GCM10010916_42910</name>
</gene>
<dbReference type="PANTHER" id="PTHR43308">
    <property type="entry name" value="OUTER MEMBRANE PROTEIN ALPHA-RELATED"/>
    <property type="match status" value="1"/>
</dbReference>
<dbReference type="InterPro" id="IPR051465">
    <property type="entry name" value="Cell_Envelope_Struct_Comp"/>
</dbReference>
<evidence type="ECO:0000313" key="2">
    <source>
        <dbReference type="EMBL" id="GGG21628.1"/>
    </source>
</evidence>
<organism evidence="2 3">
    <name type="scientific">Paenibacillus abyssi</name>
    <dbReference type="NCBI Taxonomy" id="1340531"/>
    <lineage>
        <taxon>Bacteria</taxon>
        <taxon>Bacillati</taxon>
        <taxon>Bacillota</taxon>
        <taxon>Bacilli</taxon>
        <taxon>Bacillales</taxon>
        <taxon>Paenibacillaceae</taxon>
        <taxon>Paenibacillus</taxon>
    </lineage>
</organism>
<dbReference type="RefSeq" id="WP_188533123.1">
    <property type="nucleotide sequence ID" value="NZ_BMGR01000017.1"/>
</dbReference>
<sequence length="700" mass="73860">MSTILAASLLATPLSGLQLSNGLFSGSSTIAYAADAGFINSDFLARMNKIRDALHLDPQGVTDVRALRDQIKSVTYSSDGALIDPIWNKLAAKGVNISVKEDLFNLLTAIGGLQYDPTLANLEAIRTNAEYRDALQAIAKAVGDNEDLMVVDILQFMFGSGTKQGVQGALIDTVMAMSTSNLLNLLIDKDAQNSLLQQVYGTILADSDYMVSRLFAKMGITGQDITDTLDNFRNKLTTEVPATIAMTVAYLRSESTAESVVTNAGRQRTYSIKVHGKTIPSGVLTWTRVSGTAQVSTSGVVTIPSGATTASAIIRASIMDKVIFEGGVTLTDTSTPGGGGGGGSVVVPPVQPPINEQDLGTVEGPAVAEFNSSTIAQAKAAGLGEVTVKANGLSLTVPIADFDDDLTITVENVEEIDVEGDIGQLAVSQQFDIQVMHNGVPVTTFNPPLEVFFPITIPEGTDPDLLTAVQIGYVNGIPVILDNVGGSLVFGDDGVTIIGVSTLLFHLSTYVVIENKVNFSDLARVQSWAGRQIQVIASKGIIEGKAAGIFAPSDSVTRAEFAKMLVLALQLQNDEAQESFTDVNSSDWFAPYVAAAVEKGIIKGRSAARFAPNATITRAEMATMIARALQITTNLDDVANLDAALSVFKDADSIHPTLESGVAFAAFHQLIIGSNGSFKPNDNATRAEAAVIIYRTMNAK</sequence>
<reference evidence="2" key="2">
    <citation type="submission" date="2020-09" db="EMBL/GenBank/DDBJ databases">
        <authorList>
            <person name="Sun Q."/>
            <person name="Zhou Y."/>
        </authorList>
    </citation>
    <scope>NUCLEOTIDE SEQUENCE</scope>
    <source>
        <strain evidence="2">CGMCC 1.12987</strain>
    </source>
</reference>
<reference evidence="2" key="1">
    <citation type="journal article" date="2014" name="Int. J. Syst. Evol. Microbiol.">
        <title>Complete genome sequence of Corynebacterium casei LMG S-19264T (=DSM 44701T), isolated from a smear-ripened cheese.</title>
        <authorList>
            <consortium name="US DOE Joint Genome Institute (JGI-PGF)"/>
            <person name="Walter F."/>
            <person name="Albersmeier A."/>
            <person name="Kalinowski J."/>
            <person name="Ruckert C."/>
        </authorList>
    </citation>
    <scope>NUCLEOTIDE SEQUENCE</scope>
    <source>
        <strain evidence="2">CGMCC 1.12987</strain>
    </source>
</reference>
<feature type="domain" description="SLH" evidence="1">
    <location>
        <begin position="576"/>
        <end position="639"/>
    </location>
</feature>
<comment type="caution">
    <text evidence="2">The sequence shown here is derived from an EMBL/GenBank/DDBJ whole genome shotgun (WGS) entry which is preliminary data.</text>
</comment>
<feature type="domain" description="SLH" evidence="1">
    <location>
        <begin position="645"/>
        <end position="700"/>
    </location>
</feature>
<evidence type="ECO:0000259" key="1">
    <source>
        <dbReference type="PROSITE" id="PS51272"/>
    </source>
</evidence>
<dbReference type="Pfam" id="PF00395">
    <property type="entry name" value="SLH"/>
    <property type="match status" value="3"/>
</dbReference>
<name>A0A917G3Q9_9BACL</name>
<dbReference type="PANTHER" id="PTHR43308:SF5">
    <property type="entry name" value="S-LAYER PROTEIN _ PEPTIDOGLYCAN ENDO-BETA-N-ACETYLGLUCOSAMINIDASE"/>
    <property type="match status" value="1"/>
</dbReference>
<dbReference type="EMBL" id="BMGR01000017">
    <property type="protein sequence ID" value="GGG21628.1"/>
    <property type="molecule type" value="Genomic_DNA"/>
</dbReference>
<keyword evidence="3" id="KW-1185">Reference proteome</keyword>
<evidence type="ECO:0000313" key="3">
    <source>
        <dbReference type="Proteomes" id="UP000644756"/>
    </source>
</evidence>
<dbReference type="Proteomes" id="UP000644756">
    <property type="component" value="Unassembled WGS sequence"/>
</dbReference>
<dbReference type="AlphaFoldDB" id="A0A917G3Q9"/>
<protein>
    <recommendedName>
        <fullName evidence="1">SLH domain-containing protein</fullName>
    </recommendedName>
</protein>
<dbReference type="InterPro" id="IPR001119">
    <property type="entry name" value="SLH_dom"/>
</dbReference>
<proteinExistence type="predicted"/>
<accession>A0A917G3Q9</accession>
<feature type="domain" description="SLH" evidence="1">
    <location>
        <begin position="516"/>
        <end position="575"/>
    </location>
</feature>